<reference evidence="1" key="1">
    <citation type="submission" date="2023-10" db="EMBL/GenBank/DDBJ databases">
        <authorList>
            <person name="Chen Y."/>
            <person name="Shah S."/>
            <person name="Dougan E. K."/>
            <person name="Thang M."/>
            <person name="Chan C."/>
        </authorList>
    </citation>
    <scope>NUCLEOTIDE SEQUENCE [LARGE SCALE GENOMIC DNA]</scope>
</reference>
<name>A0ABN9WAB8_9DINO</name>
<dbReference type="SUPFAM" id="SSF55811">
    <property type="entry name" value="Nudix"/>
    <property type="match status" value="1"/>
</dbReference>
<evidence type="ECO:0008006" key="3">
    <source>
        <dbReference type="Google" id="ProtNLM"/>
    </source>
</evidence>
<dbReference type="Gene3D" id="3.90.79.10">
    <property type="entry name" value="Nucleoside Triphosphate Pyrophosphohydrolase"/>
    <property type="match status" value="1"/>
</dbReference>
<feature type="non-terminal residue" evidence="1">
    <location>
        <position position="1"/>
    </location>
</feature>
<dbReference type="Proteomes" id="UP001189429">
    <property type="component" value="Unassembled WGS sequence"/>
</dbReference>
<organism evidence="1 2">
    <name type="scientific">Prorocentrum cordatum</name>
    <dbReference type="NCBI Taxonomy" id="2364126"/>
    <lineage>
        <taxon>Eukaryota</taxon>
        <taxon>Sar</taxon>
        <taxon>Alveolata</taxon>
        <taxon>Dinophyceae</taxon>
        <taxon>Prorocentrales</taxon>
        <taxon>Prorocentraceae</taxon>
        <taxon>Prorocentrum</taxon>
    </lineage>
</organism>
<proteinExistence type="predicted"/>
<dbReference type="CDD" id="cd02883">
    <property type="entry name" value="NUDIX_Hydrolase"/>
    <property type="match status" value="1"/>
</dbReference>
<protein>
    <recommendedName>
        <fullName evidence="3">Nudix hydrolase domain-containing protein</fullName>
    </recommendedName>
</protein>
<sequence length="246" mass="26159">VHGHTIHESGQAKGTVMEAALRLGWEPRKVDKLKDTYVVPTEPPTILRVLVIPFVLLDGQPNVLLCCKNGRCEPPGGTLDDLDVSLVASCNATQSLASCVDARRLGESVLRCAAREAKEELGAAVPPGMYATSARPMPAWLRDALNAPGAVARRLGDAEWNCLEGREKVKMGGILRLALQTCAIFLGSAPPGTPGGLEYSAIDAAKEWMASRRRFAPCPSPSLAGLRPSWGKAWATGAATPSAERR</sequence>
<accession>A0ABN9WAB8</accession>
<dbReference type="InterPro" id="IPR015797">
    <property type="entry name" value="NUDIX_hydrolase-like_dom_sf"/>
</dbReference>
<gene>
    <name evidence="1" type="ORF">PCOR1329_LOCUS65448</name>
</gene>
<evidence type="ECO:0000313" key="1">
    <source>
        <dbReference type="EMBL" id="CAK0883182.1"/>
    </source>
</evidence>
<evidence type="ECO:0000313" key="2">
    <source>
        <dbReference type="Proteomes" id="UP001189429"/>
    </source>
</evidence>
<dbReference type="EMBL" id="CAUYUJ010018385">
    <property type="protein sequence ID" value="CAK0883182.1"/>
    <property type="molecule type" value="Genomic_DNA"/>
</dbReference>
<keyword evidence="2" id="KW-1185">Reference proteome</keyword>
<comment type="caution">
    <text evidence="1">The sequence shown here is derived from an EMBL/GenBank/DDBJ whole genome shotgun (WGS) entry which is preliminary data.</text>
</comment>